<dbReference type="EMBL" id="APVH01000003">
    <property type="protein sequence ID" value="EPX86877.1"/>
    <property type="molecule type" value="Genomic_DNA"/>
</dbReference>
<dbReference type="STRING" id="1123237.Salmuc_01528"/>
<protein>
    <recommendedName>
        <fullName evidence="5">Lysozyme</fullName>
    </recommendedName>
</protein>
<dbReference type="InterPro" id="IPR023346">
    <property type="entry name" value="Lysozyme-like_dom_sf"/>
</dbReference>
<evidence type="ECO:0000313" key="3">
    <source>
        <dbReference type="EMBL" id="EPX86877.1"/>
    </source>
</evidence>
<feature type="region of interest" description="Disordered" evidence="1">
    <location>
        <begin position="46"/>
        <end position="72"/>
    </location>
</feature>
<keyword evidence="2" id="KW-0732">Signal</keyword>
<accession>S9R4M5</accession>
<dbReference type="Gene3D" id="1.10.530.10">
    <property type="match status" value="1"/>
</dbReference>
<dbReference type="HOGENOM" id="CLU_076880_1_0_5"/>
<dbReference type="eggNOG" id="COG4678">
    <property type="taxonomic scope" value="Bacteria"/>
</dbReference>
<sequence>MSGIASSLALLRLLLLPLMLALAGPALAQARAQLFVAPQDDDRGPLLQAGQPLFSTGSAAPTGGSPSLFTGSTGGRSLLSRARLTPDLAPGPLAGKAERIRHIIARAEAGPAGYDAVQYGARIKPRRPPTQLRLSEIFAWIDRTPGQPHAIGRYQFIPATLRRLVEALNLPAETRFSPRVQDRLADLLLHEAGLGALQRGEITRTAFMNNLARIWAGLPNSSGRSHYHGYAGNRATMTWAAFQREMAPIFPG</sequence>
<feature type="compositionally biased region" description="Polar residues" evidence="1">
    <location>
        <begin position="53"/>
        <end position="71"/>
    </location>
</feature>
<name>S9R4M5_9RHOB</name>
<feature type="chain" id="PRO_5004568468" description="Lysozyme" evidence="2">
    <location>
        <begin position="29"/>
        <end position="252"/>
    </location>
</feature>
<dbReference type="RefSeq" id="WP_020042734.1">
    <property type="nucleotide sequence ID" value="NZ_KE557273.1"/>
</dbReference>
<reference evidence="4" key="1">
    <citation type="journal article" date="2014" name="Stand. Genomic Sci.">
        <title>Genome sequence of the exopolysaccharide-producing Salipiger mucosus type strain (DSM 16094(T)), a moderately halophilic member of the Roseobacter clade.</title>
        <authorList>
            <person name="Riedel T."/>
            <person name="Spring S."/>
            <person name="Fiebig A."/>
            <person name="Petersen J."/>
            <person name="Kyrpides N.C."/>
            <person name="Goker M."/>
            <person name="Klenk H.P."/>
        </authorList>
    </citation>
    <scope>NUCLEOTIDE SEQUENCE [LARGE SCALE GENOMIC DNA]</scope>
    <source>
        <strain evidence="4">DSM 16094</strain>
    </source>
</reference>
<comment type="caution">
    <text evidence="3">The sequence shown here is derived from an EMBL/GenBank/DDBJ whole genome shotgun (WGS) entry which is preliminary data.</text>
</comment>
<evidence type="ECO:0008006" key="5">
    <source>
        <dbReference type="Google" id="ProtNLM"/>
    </source>
</evidence>
<evidence type="ECO:0000313" key="4">
    <source>
        <dbReference type="Proteomes" id="UP000015347"/>
    </source>
</evidence>
<gene>
    <name evidence="3" type="ORF">Salmuc_01528</name>
</gene>
<feature type="signal peptide" evidence="2">
    <location>
        <begin position="1"/>
        <end position="28"/>
    </location>
</feature>
<evidence type="ECO:0000256" key="1">
    <source>
        <dbReference type="SAM" id="MobiDB-lite"/>
    </source>
</evidence>
<evidence type="ECO:0000256" key="2">
    <source>
        <dbReference type="SAM" id="SignalP"/>
    </source>
</evidence>
<dbReference type="AlphaFoldDB" id="S9R4M5"/>
<organism evidence="3 4">
    <name type="scientific">Salipiger mucosus DSM 16094</name>
    <dbReference type="NCBI Taxonomy" id="1123237"/>
    <lineage>
        <taxon>Bacteria</taxon>
        <taxon>Pseudomonadati</taxon>
        <taxon>Pseudomonadota</taxon>
        <taxon>Alphaproteobacteria</taxon>
        <taxon>Rhodobacterales</taxon>
        <taxon>Roseobacteraceae</taxon>
        <taxon>Salipiger</taxon>
    </lineage>
</organism>
<dbReference type="SUPFAM" id="SSF53955">
    <property type="entry name" value="Lysozyme-like"/>
    <property type="match status" value="1"/>
</dbReference>
<keyword evidence="4" id="KW-1185">Reference proteome</keyword>
<dbReference type="Proteomes" id="UP000015347">
    <property type="component" value="Unassembled WGS sequence"/>
</dbReference>
<proteinExistence type="predicted"/>